<keyword evidence="11" id="KW-1185">Reference proteome</keyword>
<dbReference type="Gene3D" id="1.20.5.1930">
    <property type="match status" value="1"/>
</dbReference>
<gene>
    <name evidence="10" type="ORF">N781_17545</name>
</gene>
<dbReference type="OrthoDB" id="9797605at2"/>
<dbReference type="InterPro" id="IPR003594">
    <property type="entry name" value="HATPase_dom"/>
</dbReference>
<keyword evidence="3" id="KW-0808">Transferase</keyword>
<evidence type="ECO:0000259" key="8">
    <source>
        <dbReference type="Pfam" id="PF07730"/>
    </source>
</evidence>
<feature type="transmembrane region" description="Helical" evidence="6">
    <location>
        <begin position="63"/>
        <end position="84"/>
    </location>
</feature>
<keyword evidence="6" id="KW-1133">Transmembrane helix</keyword>
<evidence type="ECO:0000259" key="7">
    <source>
        <dbReference type="Pfam" id="PF02518"/>
    </source>
</evidence>
<dbReference type="PANTHER" id="PTHR24421">
    <property type="entry name" value="NITRATE/NITRITE SENSOR PROTEIN NARX-RELATED"/>
    <property type="match status" value="1"/>
</dbReference>
<feature type="domain" description="DesK/YvfT N-terminal" evidence="9">
    <location>
        <begin position="4"/>
        <end position="144"/>
    </location>
</feature>
<dbReference type="GO" id="GO:0000155">
    <property type="term" value="F:phosphorelay sensor kinase activity"/>
    <property type="evidence" value="ECO:0007669"/>
    <property type="project" value="InterPro"/>
</dbReference>
<feature type="domain" description="Signal transduction histidine kinase subgroup 3 dimerisation and phosphoacceptor" evidence="8">
    <location>
        <begin position="174"/>
        <end position="238"/>
    </location>
</feature>
<dbReference type="Proteomes" id="UP000030528">
    <property type="component" value="Unassembled WGS sequence"/>
</dbReference>
<evidence type="ECO:0000256" key="5">
    <source>
        <dbReference type="ARBA" id="ARBA00023012"/>
    </source>
</evidence>
<dbReference type="InterPro" id="IPR011712">
    <property type="entry name" value="Sig_transdc_His_kin_sub3_dim/P"/>
</dbReference>
<evidence type="ECO:0000256" key="2">
    <source>
        <dbReference type="ARBA" id="ARBA00012438"/>
    </source>
</evidence>
<keyword evidence="6" id="KW-0472">Membrane</keyword>
<feature type="transmembrane region" description="Helical" evidence="6">
    <location>
        <begin position="34"/>
        <end position="51"/>
    </location>
</feature>
<organism evidence="10 11">
    <name type="scientific">Pontibacillus halophilus JSM 076056 = DSM 19796</name>
    <dbReference type="NCBI Taxonomy" id="1385510"/>
    <lineage>
        <taxon>Bacteria</taxon>
        <taxon>Bacillati</taxon>
        <taxon>Bacillota</taxon>
        <taxon>Bacilli</taxon>
        <taxon>Bacillales</taxon>
        <taxon>Bacillaceae</taxon>
        <taxon>Pontibacillus</taxon>
    </lineage>
</organism>
<dbReference type="Pfam" id="PF07730">
    <property type="entry name" value="HisKA_3"/>
    <property type="match status" value="1"/>
</dbReference>
<evidence type="ECO:0000256" key="4">
    <source>
        <dbReference type="ARBA" id="ARBA00022777"/>
    </source>
</evidence>
<evidence type="ECO:0000313" key="10">
    <source>
        <dbReference type="EMBL" id="KGX92276.1"/>
    </source>
</evidence>
<dbReference type="EC" id="2.7.13.3" evidence="2"/>
<evidence type="ECO:0000256" key="3">
    <source>
        <dbReference type="ARBA" id="ARBA00022679"/>
    </source>
</evidence>
<keyword evidence="5" id="KW-0902">Two-component regulatory system</keyword>
<dbReference type="SUPFAM" id="SSF55874">
    <property type="entry name" value="ATPase domain of HSP90 chaperone/DNA topoisomerase II/histidine kinase"/>
    <property type="match status" value="1"/>
</dbReference>
<keyword evidence="6" id="KW-0812">Transmembrane</keyword>
<sequence>MKIHLFPERFGKATLIWMVYFILPFLALFQLRGIDLVVGMVLFCLFIFLYIDNYWNPNHTMRNVVFMTGIIAFFVFRHHAGYLYTGMYTAQALIFLKSRGQFLLGYMLQIVLIAVLLFVHFTGIMVINLPYIQAAIIMILFTPVIINYQVKWEQSQQDLEEAYKRIDQLSKHEERERIGRDLHDSVGQTLSMITLKSDIAMRLVHTHPNQAENEMKEIHQISRTVLQQIREIVSDLKHLSYDTEIHEACNALSKIGIKVDYVGTTTVLQLNQLYENILAYCVKESITNLIRHSEATRCVIEKVESEKEVVVSISDNGVGFPKAFQKGNGLIGMEERLAMISGKVDLTHSDKQGCCVRISIPKVQMNQGVHEGVAQ</sequence>
<evidence type="ECO:0000259" key="9">
    <source>
        <dbReference type="Pfam" id="PF23540"/>
    </source>
</evidence>
<dbReference type="Pfam" id="PF23540">
    <property type="entry name" value="DesK_N"/>
    <property type="match status" value="1"/>
</dbReference>
<dbReference type="GO" id="GO:0016020">
    <property type="term" value="C:membrane"/>
    <property type="evidence" value="ECO:0007669"/>
    <property type="project" value="InterPro"/>
</dbReference>
<feature type="transmembrane region" description="Helical" evidence="6">
    <location>
        <begin position="12"/>
        <end position="29"/>
    </location>
</feature>
<feature type="domain" description="Histidine kinase/HSP90-like ATPase" evidence="7">
    <location>
        <begin position="277"/>
        <end position="362"/>
    </location>
</feature>
<reference evidence="10 11" key="1">
    <citation type="submission" date="2013-08" db="EMBL/GenBank/DDBJ databases">
        <authorList>
            <person name="Huang J."/>
            <person name="Wang G."/>
        </authorList>
    </citation>
    <scope>NUCLEOTIDE SEQUENCE [LARGE SCALE GENOMIC DNA]</scope>
    <source>
        <strain evidence="10 11">JSM 076056</strain>
    </source>
</reference>
<dbReference type="Gene3D" id="3.30.565.10">
    <property type="entry name" value="Histidine kinase-like ATPase, C-terminal domain"/>
    <property type="match status" value="1"/>
</dbReference>
<dbReference type="InterPro" id="IPR056374">
    <property type="entry name" value="DesK/YvfT_N"/>
</dbReference>
<keyword evidence="4" id="KW-0418">Kinase</keyword>
<dbReference type="eggNOG" id="COG4585">
    <property type="taxonomic scope" value="Bacteria"/>
</dbReference>
<dbReference type="EMBL" id="AVPE01000007">
    <property type="protein sequence ID" value="KGX92276.1"/>
    <property type="molecule type" value="Genomic_DNA"/>
</dbReference>
<dbReference type="CDD" id="cd16917">
    <property type="entry name" value="HATPase_UhpB-NarQ-NarX-like"/>
    <property type="match status" value="1"/>
</dbReference>
<dbReference type="STRING" id="1385510.GCA_000425205_00687"/>
<dbReference type="PANTHER" id="PTHR24421:SF63">
    <property type="entry name" value="SENSOR HISTIDINE KINASE DESK"/>
    <property type="match status" value="1"/>
</dbReference>
<accession>A0A0A5GG96</accession>
<feature type="transmembrane region" description="Helical" evidence="6">
    <location>
        <begin position="131"/>
        <end position="150"/>
    </location>
</feature>
<dbReference type="GO" id="GO:0046983">
    <property type="term" value="F:protein dimerization activity"/>
    <property type="evidence" value="ECO:0007669"/>
    <property type="project" value="InterPro"/>
</dbReference>
<dbReference type="Pfam" id="PF02518">
    <property type="entry name" value="HATPase_c"/>
    <property type="match status" value="1"/>
</dbReference>
<feature type="transmembrane region" description="Helical" evidence="6">
    <location>
        <begin position="104"/>
        <end position="125"/>
    </location>
</feature>
<evidence type="ECO:0000256" key="1">
    <source>
        <dbReference type="ARBA" id="ARBA00000085"/>
    </source>
</evidence>
<protein>
    <recommendedName>
        <fullName evidence="2">histidine kinase</fullName>
        <ecNumber evidence="2">2.7.13.3</ecNumber>
    </recommendedName>
</protein>
<proteinExistence type="predicted"/>
<evidence type="ECO:0000256" key="6">
    <source>
        <dbReference type="SAM" id="Phobius"/>
    </source>
</evidence>
<dbReference type="RefSeq" id="WP_026799462.1">
    <property type="nucleotide sequence ID" value="NZ_AULI01000002.1"/>
</dbReference>
<name>A0A0A5GG96_9BACI</name>
<dbReference type="AlphaFoldDB" id="A0A0A5GG96"/>
<comment type="caution">
    <text evidence="10">The sequence shown here is derived from an EMBL/GenBank/DDBJ whole genome shotgun (WGS) entry which is preliminary data.</text>
</comment>
<evidence type="ECO:0000313" key="11">
    <source>
        <dbReference type="Proteomes" id="UP000030528"/>
    </source>
</evidence>
<dbReference type="InterPro" id="IPR036890">
    <property type="entry name" value="HATPase_C_sf"/>
</dbReference>
<dbReference type="InterPro" id="IPR050482">
    <property type="entry name" value="Sensor_HK_TwoCompSys"/>
</dbReference>
<comment type="catalytic activity">
    <reaction evidence="1">
        <text>ATP + protein L-histidine = ADP + protein N-phospho-L-histidine.</text>
        <dbReference type="EC" id="2.7.13.3"/>
    </reaction>
</comment>